<evidence type="ECO:0000313" key="20">
    <source>
        <dbReference type="Proteomes" id="UP000657918"/>
    </source>
</evidence>
<dbReference type="PIRSF" id="PIRSF000641">
    <property type="entry name" value="SRK"/>
    <property type="match status" value="1"/>
</dbReference>
<dbReference type="OrthoDB" id="1910371at2759"/>
<sequence length="727" mass="82205">MYDWDTEWKILYSLPHDQCDNYGHCGANTICKANENPICKCLKGFTAPSEGELDIQNWSGSENCARISPLCQGKEGFIKIVWVKLPDLKFRLNKSLTLKECETECLNNCSCSAYANLKVTGEGNVCLLWFGDLVDLREQYEGMRGEDIYIRVPASRKENQKEKLDVPVFDLDAIVTATNNFSPANRIGEGGFGPVYKVWLLWKEGRALELMDTCLRDCFDESKALRCIQVGLLCVQTHSEDRPAMSSVVFMLSNEGVALPQPKQPGFFAERGALIVTNQGILILLNSSKDAIWSSNASRTAQNPVMKLLSSGNLVVMDINDNSENFLWQSFDYPCDTLLPGMKWGRNMVTGLDRYLSSWKSSNDPAQGEFTFRIDPGGNTQMLLMKGTKILYRTGTWNGLRWTGTPQLKPNMLYTYGFISTTTEMYYKFDLINSSVSSRIVMNSSGIAQRFSWITGTNRWARFSVVLLDQCDEYALCDQKTRESTDWGVWINIIGGIARGLLYLHQDSRLRIIHRDLKASNVLLDNGMNPKISDFGMARTFRGDQTEDNTNKIVGTFKRGNANLHCTFFFYFFFFSGYMSPEYAVDGLFSLKSDVFSFGVLILEIVSGRKNRGFNHPDHHHNLLGHAWRLWNEERPLELINEPEQDSCTLSEIIRCIHVGLLCVQQRPEDRPNMSSVIVMLSSGICLPQPKQPGFFTERNLPEGESSSGNKKSCCTNEITVSLLEPR</sequence>
<reference evidence="19 20" key="1">
    <citation type="submission" date="2020-10" db="EMBL/GenBank/DDBJ databases">
        <title>Plant Genome Project.</title>
        <authorList>
            <person name="Zhang R.-G."/>
        </authorList>
    </citation>
    <scope>NUCLEOTIDE SEQUENCE [LARGE SCALE GENOMIC DNA]</scope>
    <source>
        <strain evidence="19">FAFU-HL-1</strain>
        <tissue evidence="19">Leaf</tissue>
    </source>
</reference>
<gene>
    <name evidence="19" type="ORF">SADUNF_Sadunf16G0272700</name>
</gene>
<evidence type="ECO:0000256" key="5">
    <source>
        <dbReference type="ARBA" id="ARBA00022692"/>
    </source>
</evidence>
<dbReference type="Gene3D" id="2.90.10.10">
    <property type="entry name" value="Bulb-type lectin domain"/>
    <property type="match status" value="1"/>
</dbReference>
<proteinExistence type="inferred from homology"/>
<dbReference type="InterPro" id="IPR024171">
    <property type="entry name" value="SRK-like_kinase"/>
</dbReference>
<evidence type="ECO:0000256" key="13">
    <source>
        <dbReference type="ARBA" id="ARBA00023180"/>
    </source>
</evidence>
<feature type="domain" description="Protein kinase" evidence="17">
    <location>
        <begin position="181"/>
        <end position="695"/>
    </location>
</feature>
<comment type="caution">
    <text evidence="19">The sequence shown here is derived from an EMBL/GenBank/DDBJ whole genome shotgun (WGS) entry which is preliminary data.</text>
</comment>
<dbReference type="InterPro" id="IPR008271">
    <property type="entry name" value="Ser/Thr_kinase_AS"/>
</dbReference>
<evidence type="ECO:0000256" key="3">
    <source>
        <dbReference type="ARBA" id="ARBA00022527"/>
    </source>
</evidence>
<dbReference type="CDD" id="cd01098">
    <property type="entry name" value="PAN_AP_plant"/>
    <property type="match status" value="1"/>
</dbReference>
<comment type="catalytic activity">
    <reaction evidence="14 16">
        <text>L-threonyl-[protein] + ATP = O-phospho-L-threonyl-[protein] + ADP + H(+)</text>
        <dbReference type="Rhea" id="RHEA:46608"/>
        <dbReference type="Rhea" id="RHEA-COMP:11060"/>
        <dbReference type="Rhea" id="RHEA-COMP:11605"/>
        <dbReference type="ChEBI" id="CHEBI:15378"/>
        <dbReference type="ChEBI" id="CHEBI:30013"/>
        <dbReference type="ChEBI" id="CHEBI:30616"/>
        <dbReference type="ChEBI" id="CHEBI:61977"/>
        <dbReference type="ChEBI" id="CHEBI:456216"/>
        <dbReference type="EC" id="2.7.11.1"/>
    </reaction>
</comment>
<dbReference type="Gene3D" id="3.30.200.20">
    <property type="entry name" value="Phosphorylase Kinase, domain 1"/>
    <property type="match status" value="1"/>
</dbReference>
<dbReference type="Gene3D" id="1.10.510.10">
    <property type="entry name" value="Transferase(Phosphotransferase) domain 1"/>
    <property type="match status" value="1"/>
</dbReference>
<dbReference type="PANTHER" id="PTHR27002:SF888">
    <property type="entry name" value="S-LOCUS LECTIN PROTEIN KINASE FAMILY PROTEIN"/>
    <property type="match status" value="1"/>
</dbReference>
<evidence type="ECO:0000259" key="18">
    <source>
        <dbReference type="PROSITE" id="PS50948"/>
    </source>
</evidence>
<dbReference type="Pfam" id="PF11883">
    <property type="entry name" value="DUF3403"/>
    <property type="match status" value="1"/>
</dbReference>
<dbReference type="PROSITE" id="PS50011">
    <property type="entry name" value="PROTEIN_KINASE_DOM"/>
    <property type="match status" value="1"/>
</dbReference>
<comment type="catalytic activity">
    <reaction evidence="15 16">
        <text>L-seryl-[protein] + ATP = O-phospho-L-seryl-[protein] + ADP + H(+)</text>
        <dbReference type="Rhea" id="RHEA:17989"/>
        <dbReference type="Rhea" id="RHEA-COMP:9863"/>
        <dbReference type="Rhea" id="RHEA-COMP:11604"/>
        <dbReference type="ChEBI" id="CHEBI:15378"/>
        <dbReference type="ChEBI" id="CHEBI:29999"/>
        <dbReference type="ChEBI" id="CHEBI:30616"/>
        <dbReference type="ChEBI" id="CHEBI:83421"/>
        <dbReference type="ChEBI" id="CHEBI:456216"/>
        <dbReference type="EC" id="2.7.11.1"/>
    </reaction>
</comment>
<evidence type="ECO:0000256" key="7">
    <source>
        <dbReference type="ARBA" id="ARBA00022741"/>
    </source>
</evidence>
<evidence type="ECO:0000256" key="2">
    <source>
        <dbReference type="ARBA" id="ARBA00022475"/>
    </source>
</evidence>
<dbReference type="SUPFAM" id="SSF56112">
    <property type="entry name" value="Protein kinase-like (PK-like)"/>
    <property type="match status" value="2"/>
</dbReference>
<dbReference type="FunFam" id="1.10.510.10:FF:001722">
    <property type="entry name" value="G-type lectin S-receptor-like serine/threonine-protein kinase B120"/>
    <property type="match status" value="1"/>
</dbReference>
<dbReference type="PANTHER" id="PTHR27002">
    <property type="entry name" value="RECEPTOR-LIKE SERINE/THREONINE-PROTEIN KINASE SD1-8"/>
    <property type="match status" value="1"/>
</dbReference>
<evidence type="ECO:0000256" key="10">
    <source>
        <dbReference type="ARBA" id="ARBA00022989"/>
    </source>
</evidence>
<keyword evidence="9 16" id="KW-0067">ATP-binding</keyword>
<dbReference type="InterPro" id="IPR003609">
    <property type="entry name" value="Pan_app"/>
</dbReference>
<keyword evidence="8 16" id="KW-0418">Kinase</keyword>
<dbReference type="InterPro" id="IPR011009">
    <property type="entry name" value="Kinase-like_dom_sf"/>
</dbReference>
<keyword evidence="12" id="KW-1015">Disulfide bond</keyword>
<dbReference type="CDD" id="cd00028">
    <property type="entry name" value="B_lectin"/>
    <property type="match status" value="1"/>
</dbReference>
<dbReference type="InterPro" id="IPR000719">
    <property type="entry name" value="Prot_kinase_dom"/>
</dbReference>
<dbReference type="SMART" id="SM00220">
    <property type="entry name" value="S_TKc"/>
    <property type="match status" value="1"/>
</dbReference>
<dbReference type="PROSITE" id="PS50948">
    <property type="entry name" value="PAN"/>
    <property type="match status" value="1"/>
</dbReference>
<dbReference type="GO" id="GO:0048544">
    <property type="term" value="P:recognition of pollen"/>
    <property type="evidence" value="ECO:0007669"/>
    <property type="project" value="InterPro"/>
</dbReference>
<dbReference type="GO" id="GO:0005886">
    <property type="term" value="C:plasma membrane"/>
    <property type="evidence" value="ECO:0007669"/>
    <property type="project" value="UniProtKB-SubCell"/>
</dbReference>
<dbReference type="Pfam" id="PF00069">
    <property type="entry name" value="Pkinase"/>
    <property type="match status" value="1"/>
</dbReference>
<dbReference type="SMART" id="SM00108">
    <property type="entry name" value="B_lectin"/>
    <property type="match status" value="1"/>
</dbReference>
<dbReference type="EMBL" id="JADGMS010000016">
    <property type="protein sequence ID" value="KAF9666860.1"/>
    <property type="molecule type" value="Genomic_DNA"/>
</dbReference>
<keyword evidence="3 16" id="KW-0723">Serine/threonine-protein kinase</keyword>
<comment type="subcellular location">
    <subcellularLocation>
        <location evidence="1">Cell membrane</location>
        <topology evidence="1">Single-pass type I membrane protein</topology>
    </subcellularLocation>
</comment>
<dbReference type="Pfam" id="PF00954">
    <property type="entry name" value="S_locus_glycop"/>
    <property type="match status" value="2"/>
</dbReference>
<dbReference type="InterPro" id="IPR001480">
    <property type="entry name" value="Bulb-type_lectin_dom"/>
</dbReference>
<keyword evidence="11" id="KW-0472">Membrane</keyword>
<dbReference type="SMART" id="SM00473">
    <property type="entry name" value="PAN_AP"/>
    <property type="match status" value="1"/>
</dbReference>
<keyword evidence="10" id="KW-1133">Transmembrane helix</keyword>
<keyword evidence="6" id="KW-0732">Signal</keyword>
<protein>
    <recommendedName>
        <fullName evidence="16">Receptor-like serine/threonine-protein kinase</fullName>
        <ecNumber evidence="16">2.7.11.1</ecNumber>
    </recommendedName>
</protein>
<evidence type="ECO:0000313" key="19">
    <source>
        <dbReference type="EMBL" id="KAF9666860.1"/>
    </source>
</evidence>
<keyword evidence="7 16" id="KW-0547">Nucleotide-binding</keyword>
<evidence type="ECO:0000256" key="4">
    <source>
        <dbReference type="ARBA" id="ARBA00022679"/>
    </source>
</evidence>
<evidence type="ECO:0000256" key="1">
    <source>
        <dbReference type="ARBA" id="ARBA00004251"/>
    </source>
</evidence>
<accession>A0A835MI79</accession>
<keyword evidence="13" id="KW-0325">Glycoprotein</keyword>
<evidence type="ECO:0000256" key="9">
    <source>
        <dbReference type="ARBA" id="ARBA00022840"/>
    </source>
</evidence>
<dbReference type="Proteomes" id="UP000657918">
    <property type="component" value="Chromosome 16"/>
</dbReference>
<evidence type="ECO:0000256" key="12">
    <source>
        <dbReference type="ARBA" id="ARBA00023157"/>
    </source>
</evidence>
<evidence type="ECO:0000256" key="15">
    <source>
        <dbReference type="ARBA" id="ARBA00048679"/>
    </source>
</evidence>
<evidence type="ECO:0000256" key="11">
    <source>
        <dbReference type="ARBA" id="ARBA00023136"/>
    </source>
</evidence>
<comment type="similarity">
    <text evidence="16">Belongs to the protein kinase superfamily. Ser/Thr protein kinase family.</text>
</comment>
<organism evidence="19 20">
    <name type="scientific">Salix dunnii</name>
    <dbReference type="NCBI Taxonomy" id="1413687"/>
    <lineage>
        <taxon>Eukaryota</taxon>
        <taxon>Viridiplantae</taxon>
        <taxon>Streptophyta</taxon>
        <taxon>Embryophyta</taxon>
        <taxon>Tracheophyta</taxon>
        <taxon>Spermatophyta</taxon>
        <taxon>Magnoliopsida</taxon>
        <taxon>eudicotyledons</taxon>
        <taxon>Gunneridae</taxon>
        <taxon>Pentapetalae</taxon>
        <taxon>rosids</taxon>
        <taxon>fabids</taxon>
        <taxon>Malpighiales</taxon>
        <taxon>Salicaceae</taxon>
        <taxon>Saliceae</taxon>
        <taxon>Salix</taxon>
    </lineage>
</organism>
<dbReference type="Pfam" id="PF08276">
    <property type="entry name" value="PAN_2"/>
    <property type="match status" value="1"/>
</dbReference>
<evidence type="ECO:0000259" key="17">
    <source>
        <dbReference type="PROSITE" id="PS50011"/>
    </source>
</evidence>
<dbReference type="GO" id="GO:0004674">
    <property type="term" value="F:protein serine/threonine kinase activity"/>
    <property type="evidence" value="ECO:0007669"/>
    <property type="project" value="UniProtKB-KW"/>
</dbReference>
<dbReference type="InterPro" id="IPR036426">
    <property type="entry name" value="Bulb-type_lectin_dom_sf"/>
</dbReference>
<feature type="domain" description="Apple" evidence="18">
    <location>
        <begin position="71"/>
        <end position="153"/>
    </location>
</feature>
<dbReference type="AlphaFoldDB" id="A0A835MI79"/>
<evidence type="ECO:0000256" key="14">
    <source>
        <dbReference type="ARBA" id="ARBA00047899"/>
    </source>
</evidence>
<dbReference type="EC" id="2.7.11.1" evidence="16"/>
<dbReference type="PROSITE" id="PS00108">
    <property type="entry name" value="PROTEIN_KINASE_ST"/>
    <property type="match status" value="1"/>
</dbReference>
<evidence type="ECO:0000256" key="6">
    <source>
        <dbReference type="ARBA" id="ARBA00022729"/>
    </source>
</evidence>
<name>A0A835MI79_9ROSI</name>
<evidence type="ECO:0000256" key="8">
    <source>
        <dbReference type="ARBA" id="ARBA00022777"/>
    </source>
</evidence>
<dbReference type="Pfam" id="PF01453">
    <property type="entry name" value="B_lectin"/>
    <property type="match status" value="1"/>
</dbReference>
<dbReference type="GO" id="GO:0005524">
    <property type="term" value="F:ATP binding"/>
    <property type="evidence" value="ECO:0007669"/>
    <property type="project" value="UniProtKB-KW"/>
</dbReference>
<keyword evidence="2" id="KW-1003">Cell membrane</keyword>
<dbReference type="FunFam" id="1.10.510.10:FF:001023">
    <property type="entry name" value="Os07g0541700 protein"/>
    <property type="match status" value="1"/>
</dbReference>
<keyword evidence="5" id="KW-0812">Transmembrane</keyword>
<keyword evidence="4 16" id="KW-0808">Transferase</keyword>
<dbReference type="InterPro" id="IPR000858">
    <property type="entry name" value="S_locus_glycoprot_dom"/>
</dbReference>
<dbReference type="InterPro" id="IPR021820">
    <property type="entry name" value="S-locus_recpt_kinase_C"/>
</dbReference>
<evidence type="ECO:0000256" key="16">
    <source>
        <dbReference type="PIRNR" id="PIRNR000641"/>
    </source>
</evidence>
<keyword evidence="20" id="KW-1185">Reference proteome</keyword>
<dbReference type="SUPFAM" id="SSF51110">
    <property type="entry name" value="alpha-D-mannose-specific plant lectins"/>
    <property type="match status" value="1"/>
</dbReference>